<evidence type="ECO:0000256" key="2">
    <source>
        <dbReference type="ARBA" id="ARBA00022692"/>
    </source>
</evidence>
<proteinExistence type="predicted"/>
<dbReference type="CDD" id="cd11304">
    <property type="entry name" value="Cadherin_repeat"/>
    <property type="match status" value="1"/>
</dbReference>
<organism evidence="13">
    <name type="scientific">Octopus bimaculoides</name>
    <name type="common">California two-spotted octopus</name>
    <dbReference type="NCBI Taxonomy" id="37653"/>
    <lineage>
        <taxon>Eukaryota</taxon>
        <taxon>Metazoa</taxon>
        <taxon>Spiralia</taxon>
        <taxon>Lophotrochozoa</taxon>
        <taxon>Mollusca</taxon>
        <taxon>Cephalopoda</taxon>
        <taxon>Coleoidea</taxon>
        <taxon>Octopodiformes</taxon>
        <taxon>Octopoda</taxon>
        <taxon>Incirrata</taxon>
        <taxon>Octopodidae</taxon>
        <taxon>Octopus</taxon>
    </lineage>
</organism>
<keyword evidence="5" id="KW-0130">Cell adhesion</keyword>
<dbReference type="PANTHER" id="PTHR24028">
    <property type="entry name" value="CADHERIN-87A"/>
    <property type="match status" value="1"/>
</dbReference>
<evidence type="ECO:0000256" key="7">
    <source>
        <dbReference type="ARBA" id="ARBA00023136"/>
    </source>
</evidence>
<keyword evidence="2 11" id="KW-0812">Transmembrane</keyword>
<feature type="domain" description="Cadherin" evidence="12">
    <location>
        <begin position="137"/>
        <end position="225"/>
    </location>
</feature>
<evidence type="ECO:0000256" key="5">
    <source>
        <dbReference type="ARBA" id="ARBA00022889"/>
    </source>
</evidence>
<evidence type="ECO:0000256" key="8">
    <source>
        <dbReference type="ARBA" id="ARBA00023180"/>
    </source>
</evidence>
<dbReference type="InterPro" id="IPR050174">
    <property type="entry name" value="Protocadherin/Cadherin-CA"/>
</dbReference>
<feature type="domain" description="Cadherin" evidence="12">
    <location>
        <begin position="6"/>
        <end position="113"/>
    </location>
</feature>
<feature type="region of interest" description="Disordered" evidence="10">
    <location>
        <begin position="354"/>
        <end position="381"/>
    </location>
</feature>
<reference evidence="13" key="1">
    <citation type="submission" date="2015-07" db="EMBL/GenBank/DDBJ databases">
        <title>MeaNS - Measles Nucleotide Surveillance Program.</title>
        <authorList>
            <person name="Tran T."/>
            <person name="Druce J."/>
        </authorList>
    </citation>
    <scope>NUCLEOTIDE SEQUENCE</scope>
    <source>
        <strain evidence="13">UCB-OBI-ISO-001</strain>
        <tissue evidence="13">Gonad</tissue>
    </source>
</reference>
<comment type="subcellular location">
    <subcellularLocation>
        <location evidence="1">Membrane</location>
        <topology evidence="1">Single-pass membrane protein</topology>
    </subcellularLocation>
</comment>
<name>A0A0L8H3I9_OCTBM</name>
<dbReference type="InterPro" id="IPR020894">
    <property type="entry name" value="Cadherin_CS"/>
</dbReference>
<dbReference type="GO" id="GO:0005886">
    <property type="term" value="C:plasma membrane"/>
    <property type="evidence" value="ECO:0007669"/>
    <property type="project" value="InterPro"/>
</dbReference>
<evidence type="ECO:0000256" key="1">
    <source>
        <dbReference type="ARBA" id="ARBA00004167"/>
    </source>
</evidence>
<keyword evidence="6 11" id="KW-1133">Transmembrane helix</keyword>
<dbReference type="SUPFAM" id="SSF49313">
    <property type="entry name" value="Cadherin-like"/>
    <property type="match status" value="2"/>
</dbReference>
<dbReference type="EMBL" id="KQ419513">
    <property type="protein sequence ID" value="KOF83340.1"/>
    <property type="molecule type" value="Genomic_DNA"/>
</dbReference>
<gene>
    <name evidence="13" type="ORF">OCBIM_22023973mg</name>
</gene>
<dbReference type="Pfam" id="PF00028">
    <property type="entry name" value="Cadherin"/>
    <property type="match status" value="1"/>
</dbReference>
<dbReference type="PROSITE" id="PS00232">
    <property type="entry name" value="CADHERIN_1"/>
    <property type="match status" value="1"/>
</dbReference>
<evidence type="ECO:0000256" key="11">
    <source>
        <dbReference type="SAM" id="Phobius"/>
    </source>
</evidence>
<evidence type="ECO:0000256" key="4">
    <source>
        <dbReference type="ARBA" id="ARBA00022837"/>
    </source>
</evidence>
<dbReference type="PROSITE" id="PS50268">
    <property type="entry name" value="CADHERIN_2"/>
    <property type="match status" value="2"/>
</dbReference>
<feature type="non-terminal residue" evidence="13">
    <location>
        <position position="381"/>
    </location>
</feature>
<feature type="transmembrane region" description="Helical" evidence="11">
    <location>
        <begin position="299"/>
        <end position="325"/>
    </location>
</feature>
<evidence type="ECO:0000256" key="9">
    <source>
        <dbReference type="PROSITE-ProRule" id="PRU00043"/>
    </source>
</evidence>
<dbReference type="GO" id="GO:0007156">
    <property type="term" value="P:homophilic cell adhesion via plasma membrane adhesion molecules"/>
    <property type="evidence" value="ECO:0007669"/>
    <property type="project" value="InterPro"/>
</dbReference>
<dbReference type="Pfam" id="PF08266">
    <property type="entry name" value="Cadherin_2"/>
    <property type="match status" value="1"/>
</dbReference>
<keyword evidence="4 9" id="KW-0106">Calcium</keyword>
<accession>A0A0L8H3I9</accession>
<dbReference type="GO" id="GO:0005509">
    <property type="term" value="F:calcium ion binding"/>
    <property type="evidence" value="ECO:0007669"/>
    <property type="project" value="UniProtKB-UniRule"/>
</dbReference>
<dbReference type="PANTHER" id="PTHR24028:SF146">
    <property type="entry name" value="CADHERIN 96CB, ISOFORM D-RELATED"/>
    <property type="match status" value="1"/>
</dbReference>
<protein>
    <recommendedName>
        <fullName evidence="12">Cadherin domain-containing protein</fullName>
    </recommendedName>
</protein>
<feature type="non-terminal residue" evidence="13">
    <location>
        <position position="1"/>
    </location>
</feature>
<dbReference type="PRINTS" id="PR00205">
    <property type="entry name" value="CADHERIN"/>
</dbReference>
<evidence type="ECO:0000313" key="13">
    <source>
        <dbReference type="EMBL" id="KOF83340.1"/>
    </source>
</evidence>
<dbReference type="OrthoDB" id="6252479at2759"/>
<keyword evidence="3" id="KW-0677">Repeat</keyword>
<dbReference type="InterPro" id="IPR013164">
    <property type="entry name" value="Cadherin_N"/>
</dbReference>
<evidence type="ECO:0000256" key="6">
    <source>
        <dbReference type="ARBA" id="ARBA00022989"/>
    </source>
</evidence>
<dbReference type="AlphaFoldDB" id="A0A0L8H3I9"/>
<dbReference type="InterPro" id="IPR015919">
    <property type="entry name" value="Cadherin-like_sf"/>
</dbReference>
<evidence type="ECO:0000256" key="10">
    <source>
        <dbReference type="SAM" id="MobiDB-lite"/>
    </source>
</evidence>
<dbReference type="InterPro" id="IPR002126">
    <property type="entry name" value="Cadherin-like_dom"/>
</dbReference>
<dbReference type="SMART" id="SM00112">
    <property type="entry name" value="CA"/>
    <property type="match status" value="1"/>
</dbReference>
<sequence>DITYHVEEERNTGTYIGDIAADFLLLNTSPYQGSLQTTFNQLQQRKFGSNQLFNVTTSGKLHTARILDAEQLCSPKKDCYTIVKVAVRQADMFMRILKVKVIIEDVNDHHPEFPERVENIVYYETDGIGTIKTLPHAIDRDVGVVNSKISYQLRNKPDLPFTLSARKTITGSSELGIILARKLDREVKDSYNLQVIAKDGGYPSKQGVLDVHISVIDLNDNSPVFNKDIYNISVRNTHQRNRPIAMVSAKDLDSGENGHDSGSPVLSATTTVSLSVTVSNRTSSIMTATQLQPDAAIDLTLLIIIVVAAVIVSVVIVVSITLCIVKCNCGQSRSRTSRAVDQTVVCNREGHEGLAHSAKTQTGTKQQTEGRNRNTQILEPK</sequence>
<evidence type="ECO:0000259" key="12">
    <source>
        <dbReference type="PROSITE" id="PS50268"/>
    </source>
</evidence>
<keyword evidence="8" id="KW-0325">Glycoprotein</keyword>
<keyword evidence="7 11" id="KW-0472">Membrane</keyword>
<dbReference type="Gene3D" id="2.60.40.60">
    <property type="entry name" value="Cadherins"/>
    <property type="match status" value="3"/>
</dbReference>
<evidence type="ECO:0000256" key="3">
    <source>
        <dbReference type="ARBA" id="ARBA00022737"/>
    </source>
</evidence>